<feature type="domain" description="Metallo-beta-lactamase" evidence="1">
    <location>
        <begin position="14"/>
        <end position="223"/>
    </location>
</feature>
<dbReference type="Pfam" id="PF00753">
    <property type="entry name" value="Lactamase_B"/>
    <property type="match status" value="1"/>
</dbReference>
<accession>A0A563E3D5</accession>
<evidence type="ECO:0000259" key="1">
    <source>
        <dbReference type="SMART" id="SM00849"/>
    </source>
</evidence>
<dbReference type="Gene3D" id="3.60.15.10">
    <property type="entry name" value="Ribonuclease Z/Hydroxyacylglutathione hydrolase-like"/>
    <property type="match status" value="1"/>
</dbReference>
<name>A0A563E3D5_9MICO</name>
<evidence type="ECO:0000313" key="2">
    <source>
        <dbReference type="EMBL" id="TWP36819.1"/>
    </source>
</evidence>
<sequence>MQVADDVFSFAGTDVNFVLWRDRSELTLVDSGYPGDLDAVEAAVHSLHRRLEDVRAILITHAHIDHLGAAIRLHERVGAPLLLGSTEVAHARRDYLEQLTPLRLTANLWRPGMIAWTSRIVRAGAMHDAPAPAAQAFDTDGPLDVPGRPVPVATPGHTSGHTAYQLPSVGVVITGDALVTGHPLSRHVGPQLLPRFFNHDEHRTLSALDALEGLDADCVVPGHGAVHRGPVRDAVDRARAHAASGHRP</sequence>
<dbReference type="EMBL" id="VCQV01000009">
    <property type="protein sequence ID" value="TWP36819.1"/>
    <property type="molecule type" value="Genomic_DNA"/>
</dbReference>
<protein>
    <submittedName>
        <fullName evidence="2">MBL fold metallo-hydrolase</fullName>
    </submittedName>
</protein>
<organism evidence="2 3">
    <name type="scientific">Leekyejoonella antrihumi</name>
    <dbReference type="NCBI Taxonomy" id="1660198"/>
    <lineage>
        <taxon>Bacteria</taxon>
        <taxon>Bacillati</taxon>
        <taxon>Actinomycetota</taxon>
        <taxon>Actinomycetes</taxon>
        <taxon>Micrococcales</taxon>
        <taxon>Dermacoccaceae</taxon>
        <taxon>Leekyejoonella</taxon>
    </lineage>
</organism>
<evidence type="ECO:0000313" key="3">
    <source>
        <dbReference type="Proteomes" id="UP000320244"/>
    </source>
</evidence>
<dbReference type="SMART" id="SM00849">
    <property type="entry name" value="Lactamase_B"/>
    <property type="match status" value="1"/>
</dbReference>
<dbReference type="GO" id="GO:0016787">
    <property type="term" value="F:hydrolase activity"/>
    <property type="evidence" value="ECO:0007669"/>
    <property type="project" value="UniProtKB-KW"/>
</dbReference>
<reference evidence="2 3" key="2">
    <citation type="submission" date="2019-08" db="EMBL/GenBank/DDBJ databases">
        <title>Jejuicoccus antrihumi gen. nov., sp. nov., a new member of the family Dermacoccaceae isolated from a cave.</title>
        <authorList>
            <person name="Schumann P."/>
            <person name="Kim I.S."/>
        </authorList>
    </citation>
    <scope>NUCLEOTIDE SEQUENCE [LARGE SCALE GENOMIC DNA]</scope>
    <source>
        <strain evidence="2 3">C5-26</strain>
    </source>
</reference>
<dbReference type="InterPro" id="IPR001279">
    <property type="entry name" value="Metallo-B-lactamas"/>
</dbReference>
<proteinExistence type="predicted"/>
<dbReference type="Proteomes" id="UP000320244">
    <property type="component" value="Unassembled WGS sequence"/>
</dbReference>
<comment type="caution">
    <text evidence="2">The sequence shown here is derived from an EMBL/GenBank/DDBJ whole genome shotgun (WGS) entry which is preliminary data.</text>
</comment>
<reference evidence="2 3" key="1">
    <citation type="submission" date="2019-05" db="EMBL/GenBank/DDBJ databases">
        <authorList>
            <person name="Lee S.D."/>
        </authorList>
    </citation>
    <scope>NUCLEOTIDE SEQUENCE [LARGE SCALE GENOMIC DNA]</scope>
    <source>
        <strain evidence="2 3">C5-26</strain>
    </source>
</reference>
<keyword evidence="3" id="KW-1185">Reference proteome</keyword>
<dbReference type="AlphaFoldDB" id="A0A563E3D5"/>
<dbReference type="OrthoDB" id="2971563at2"/>
<dbReference type="RefSeq" id="WP_146316360.1">
    <property type="nucleotide sequence ID" value="NZ_VCQV01000009.1"/>
</dbReference>
<dbReference type="PANTHER" id="PTHR42951:SF14">
    <property type="entry name" value="METALLO-BETA-LACTAMASE SUPERFAMILY PROTEIN"/>
    <property type="match status" value="1"/>
</dbReference>
<keyword evidence="2" id="KW-0378">Hydrolase</keyword>
<dbReference type="InterPro" id="IPR050855">
    <property type="entry name" value="NDM-1-like"/>
</dbReference>
<dbReference type="InterPro" id="IPR036866">
    <property type="entry name" value="RibonucZ/Hydroxyglut_hydro"/>
</dbReference>
<gene>
    <name evidence="2" type="ORF">FGL98_08665</name>
</gene>
<dbReference type="SUPFAM" id="SSF56281">
    <property type="entry name" value="Metallo-hydrolase/oxidoreductase"/>
    <property type="match status" value="1"/>
</dbReference>
<dbReference type="PANTHER" id="PTHR42951">
    <property type="entry name" value="METALLO-BETA-LACTAMASE DOMAIN-CONTAINING"/>
    <property type="match status" value="1"/>
</dbReference>